<dbReference type="Pfam" id="PF01171">
    <property type="entry name" value="ATP_bind_3"/>
    <property type="match status" value="1"/>
</dbReference>
<evidence type="ECO:0000256" key="3">
    <source>
        <dbReference type="ARBA" id="ARBA00022741"/>
    </source>
</evidence>
<dbReference type="InterPro" id="IPR011063">
    <property type="entry name" value="TilS/TtcA_N"/>
</dbReference>
<dbReference type="PANTHER" id="PTHR43033">
    <property type="entry name" value="TRNA(ILE)-LYSIDINE SYNTHASE-RELATED"/>
    <property type="match status" value="1"/>
</dbReference>
<reference evidence="9" key="1">
    <citation type="journal article" date="2019" name="Int. J. Syst. Evol. Microbiol.">
        <title>The Global Catalogue of Microorganisms (GCM) 10K type strain sequencing project: providing services to taxonomists for standard genome sequencing and annotation.</title>
        <authorList>
            <consortium name="The Broad Institute Genomics Platform"/>
            <consortium name="The Broad Institute Genome Sequencing Center for Infectious Disease"/>
            <person name="Wu L."/>
            <person name="Ma J."/>
        </authorList>
    </citation>
    <scope>NUCLEOTIDE SEQUENCE [LARGE SCALE GENOMIC DNA]</scope>
    <source>
        <strain evidence="9">CCUG 56029</strain>
    </source>
</reference>
<dbReference type="InterPro" id="IPR012795">
    <property type="entry name" value="tRNA_Ile_lys_synt_N"/>
</dbReference>
<keyword evidence="3 6" id="KW-0547">Nucleotide-binding</keyword>
<gene>
    <name evidence="6 8" type="primary">tilS</name>
    <name evidence="8" type="ORF">ACFSCT_00985</name>
</gene>
<evidence type="ECO:0000256" key="2">
    <source>
        <dbReference type="ARBA" id="ARBA00022694"/>
    </source>
</evidence>
<sequence length="414" mass="44011">MTDLQDRLNAALDRLVPDGPGPIAVAYSGGGDSTALLHLTTRWAADRGRAVIAATVDHGLRAESADEAAAAGRAARKLGVGHTILRWTGGDSPGNLMANAREARLRLISDWARAAGAIAVVQGHTRDDQAETVLMRLTRGAGVDGLSGMAPARAVSGLLWLRPLLEIDRAGLRDWLTARGIGWADDPSNEKPEFERIRMRQAAAALTDLGITPVALTQVAENMAMARQALGFFATRAAGGAEVRNGDIMLPFQPLAEQPDEIRRRLIVAALRLVTGASYAPRRASVAGLMAGMREGGRATLDGVLITVDQHRIFFGREPEAARRAPPMQGEIWDNRWYIKGALAPGQTVAALGYDALAEIDWRGSGLSRDAAAASPAIWQNGALCAAPLLGKPGDWAVRPVRSLADFHALLISH</sequence>
<dbReference type="HAMAP" id="MF_01161">
    <property type="entry name" value="tRNA_Ile_lys_synt"/>
    <property type="match status" value="1"/>
</dbReference>
<feature type="domain" description="tRNA(Ile)-lysidine/2-thiocytidine synthase N-terminal" evidence="7">
    <location>
        <begin position="23"/>
        <end position="201"/>
    </location>
</feature>
<evidence type="ECO:0000313" key="9">
    <source>
        <dbReference type="Proteomes" id="UP001597213"/>
    </source>
</evidence>
<comment type="similarity">
    <text evidence="6">Belongs to the tRNA(Ile)-lysidine synthase family.</text>
</comment>
<dbReference type="EC" id="6.3.4.19" evidence="6"/>
<protein>
    <recommendedName>
        <fullName evidence="6">tRNA(Ile)-lysidine synthase</fullName>
        <ecNumber evidence="6">6.3.4.19</ecNumber>
    </recommendedName>
    <alternativeName>
        <fullName evidence="6">tRNA(Ile)-2-lysyl-cytidine synthase</fullName>
    </alternativeName>
    <alternativeName>
        <fullName evidence="6">tRNA(Ile)-lysidine synthetase</fullName>
    </alternativeName>
</protein>
<dbReference type="EMBL" id="JBHUEN010000003">
    <property type="protein sequence ID" value="MFD1880289.1"/>
    <property type="molecule type" value="Genomic_DNA"/>
</dbReference>
<evidence type="ECO:0000259" key="7">
    <source>
        <dbReference type="Pfam" id="PF01171"/>
    </source>
</evidence>
<name>A0ABW4R2X2_9RHOB</name>
<dbReference type="CDD" id="cd01992">
    <property type="entry name" value="TilS_N"/>
    <property type="match status" value="1"/>
</dbReference>
<evidence type="ECO:0000313" key="8">
    <source>
        <dbReference type="EMBL" id="MFD1880289.1"/>
    </source>
</evidence>
<keyword evidence="4 6" id="KW-0067">ATP-binding</keyword>
<dbReference type="SUPFAM" id="SSF52402">
    <property type="entry name" value="Adenine nucleotide alpha hydrolases-like"/>
    <property type="match status" value="1"/>
</dbReference>
<comment type="caution">
    <text evidence="8">The sequence shown here is derived from an EMBL/GenBank/DDBJ whole genome shotgun (WGS) entry which is preliminary data.</text>
</comment>
<organism evidence="8 9">
    <name type="scientific">Paracoccus pacificus</name>
    <dbReference type="NCBI Taxonomy" id="1463598"/>
    <lineage>
        <taxon>Bacteria</taxon>
        <taxon>Pseudomonadati</taxon>
        <taxon>Pseudomonadota</taxon>
        <taxon>Alphaproteobacteria</taxon>
        <taxon>Rhodobacterales</taxon>
        <taxon>Paracoccaceae</taxon>
        <taxon>Paracoccus</taxon>
    </lineage>
</organism>
<comment type="subcellular location">
    <subcellularLocation>
        <location evidence="6">Cytoplasm</location>
    </subcellularLocation>
</comment>
<keyword evidence="9" id="KW-1185">Reference proteome</keyword>
<comment type="catalytic activity">
    <reaction evidence="5 6">
        <text>cytidine(34) in tRNA(Ile2) + L-lysine + ATP = lysidine(34) in tRNA(Ile2) + AMP + diphosphate + H(+)</text>
        <dbReference type="Rhea" id="RHEA:43744"/>
        <dbReference type="Rhea" id="RHEA-COMP:10625"/>
        <dbReference type="Rhea" id="RHEA-COMP:10670"/>
        <dbReference type="ChEBI" id="CHEBI:15378"/>
        <dbReference type="ChEBI" id="CHEBI:30616"/>
        <dbReference type="ChEBI" id="CHEBI:32551"/>
        <dbReference type="ChEBI" id="CHEBI:33019"/>
        <dbReference type="ChEBI" id="CHEBI:82748"/>
        <dbReference type="ChEBI" id="CHEBI:83665"/>
        <dbReference type="ChEBI" id="CHEBI:456215"/>
        <dbReference type="EC" id="6.3.4.19"/>
    </reaction>
</comment>
<dbReference type="InterPro" id="IPR014729">
    <property type="entry name" value="Rossmann-like_a/b/a_fold"/>
</dbReference>
<evidence type="ECO:0000256" key="5">
    <source>
        <dbReference type="ARBA" id="ARBA00048539"/>
    </source>
</evidence>
<dbReference type="Gene3D" id="3.40.50.620">
    <property type="entry name" value="HUPs"/>
    <property type="match status" value="1"/>
</dbReference>
<keyword evidence="1 6" id="KW-0436">Ligase</keyword>
<evidence type="ECO:0000256" key="1">
    <source>
        <dbReference type="ARBA" id="ARBA00022598"/>
    </source>
</evidence>
<dbReference type="InterPro" id="IPR012094">
    <property type="entry name" value="tRNA_Ile_lys_synt"/>
</dbReference>
<feature type="binding site" evidence="6">
    <location>
        <begin position="28"/>
        <end position="33"/>
    </location>
    <ligand>
        <name>ATP</name>
        <dbReference type="ChEBI" id="CHEBI:30616"/>
    </ligand>
</feature>
<dbReference type="RefSeq" id="WP_379139439.1">
    <property type="nucleotide sequence ID" value="NZ_JBHUEN010000003.1"/>
</dbReference>
<comment type="function">
    <text evidence="6">Ligates lysine onto the cytidine present at position 34 of the AUA codon-specific tRNA(Ile) that contains the anticodon CAU, in an ATP-dependent manner. Cytidine is converted to lysidine, thus changing the amino acid specificity of the tRNA from methionine to isoleucine.</text>
</comment>
<evidence type="ECO:0000256" key="4">
    <source>
        <dbReference type="ARBA" id="ARBA00022840"/>
    </source>
</evidence>
<dbReference type="PANTHER" id="PTHR43033:SF1">
    <property type="entry name" value="TRNA(ILE)-LYSIDINE SYNTHASE-RELATED"/>
    <property type="match status" value="1"/>
</dbReference>
<comment type="domain">
    <text evidence="6">The N-terminal region contains the highly conserved SGGXDS motif, predicted to be a P-loop motif involved in ATP binding.</text>
</comment>
<keyword evidence="2 6" id="KW-0819">tRNA processing</keyword>
<keyword evidence="6" id="KW-0963">Cytoplasm</keyword>
<proteinExistence type="inferred from homology"/>
<evidence type="ECO:0000256" key="6">
    <source>
        <dbReference type="HAMAP-Rule" id="MF_01161"/>
    </source>
</evidence>
<dbReference type="NCBIfam" id="TIGR02432">
    <property type="entry name" value="lysidine_TilS_N"/>
    <property type="match status" value="1"/>
</dbReference>
<dbReference type="Proteomes" id="UP001597213">
    <property type="component" value="Unassembled WGS sequence"/>
</dbReference>
<dbReference type="GO" id="GO:0032267">
    <property type="term" value="F:tRNA(Ile)-lysidine synthase activity"/>
    <property type="evidence" value="ECO:0007669"/>
    <property type="project" value="UniProtKB-EC"/>
</dbReference>
<accession>A0ABW4R2X2</accession>